<name>A0AAE7E3F8_9BACT</name>
<reference evidence="1 2" key="1">
    <citation type="submission" date="2020-05" db="EMBL/GenBank/DDBJ databases">
        <title>Complete genome sequencing of Campylobacter and Arcobacter type strains.</title>
        <authorList>
            <person name="Miller W.G."/>
            <person name="Yee E."/>
        </authorList>
    </citation>
    <scope>NUCLEOTIDE SEQUENCE [LARGE SCALE GENOMIC DNA]</scope>
    <source>
        <strain evidence="1 2">LMG 26156</strain>
    </source>
</reference>
<keyword evidence="2" id="KW-1185">Reference proteome</keyword>
<evidence type="ECO:0000313" key="2">
    <source>
        <dbReference type="Proteomes" id="UP000503482"/>
    </source>
</evidence>
<evidence type="ECO:0000313" key="1">
    <source>
        <dbReference type="EMBL" id="QKF67223.1"/>
    </source>
</evidence>
<dbReference type="Proteomes" id="UP000503482">
    <property type="component" value="Chromosome"/>
</dbReference>
<dbReference type="KEGG" id="avp:AVENP_1677"/>
<protein>
    <submittedName>
        <fullName evidence="1">Uncharacterized protein</fullName>
    </submittedName>
</protein>
<sequence>MLYSSIELKAVFHSLNHTYNLELHVILKHKNIDILDDAKKEVAMYLFITDKRFIEKLDEVMEVISNDICLLQTNNLLKTYIK</sequence>
<accession>A0AAE7E3F8</accession>
<dbReference type="RefSeq" id="WP_128360167.1">
    <property type="nucleotide sequence ID" value="NZ_CP053840.1"/>
</dbReference>
<organism evidence="1 2">
    <name type="scientific">Arcobacter venerupis</name>
    <dbReference type="NCBI Taxonomy" id="1054033"/>
    <lineage>
        <taxon>Bacteria</taxon>
        <taxon>Pseudomonadati</taxon>
        <taxon>Campylobacterota</taxon>
        <taxon>Epsilonproteobacteria</taxon>
        <taxon>Campylobacterales</taxon>
        <taxon>Arcobacteraceae</taxon>
        <taxon>Arcobacter</taxon>
    </lineage>
</organism>
<dbReference type="AlphaFoldDB" id="A0AAE7E3F8"/>
<gene>
    <name evidence="1" type="ORF">AVENP_1677</name>
</gene>
<dbReference type="EMBL" id="CP053840">
    <property type="protein sequence ID" value="QKF67223.1"/>
    <property type="molecule type" value="Genomic_DNA"/>
</dbReference>
<proteinExistence type="predicted"/>